<comment type="caution">
    <text evidence="2">The sequence shown here is derived from an EMBL/GenBank/DDBJ whole genome shotgun (WGS) entry which is preliminary data.</text>
</comment>
<feature type="chain" id="PRO_5042551293" evidence="1">
    <location>
        <begin position="21"/>
        <end position="192"/>
    </location>
</feature>
<evidence type="ECO:0000256" key="1">
    <source>
        <dbReference type="SAM" id="SignalP"/>
    </source>
</evidence>
<organism evidence="2 3">
    <name type="scientific">Rhodalgimonas zhirmunskyi</name>
    <dbReference type="NCBI Taxonomy" id="2964767"/>
    <lineage>
        <taxon>Bacteria</taxon>
        <taxon>Pseudomonadati</taxon>
        <taxon>Pseudomonadota</taxon>
        <taxon>Alphaproteobacteria</taxon>
        <taxon>Rhodobacterales</taxon>
        <taxon>Roseobacteraceae</taxon>
        <taxon>Rhodalgimonas</taxon>
    </lineage>
</organism>
<name>A0AAJ1UAF5_9RHOB</name>
<dbReference type="PANTHER" id="PTHR36573">
    <property type="entry name" value="INTERMEMBRANE PHOSPHOLIPID TRANSPORT SYSTEM BINDING PROTEIN MLAC"/>
    <property type="match status" value="1"/>
</dbReference>
<feature type="signal peptide" evidence="1">
    <location>
        <begin position="1"/>
        <end position="20"/>
    </location>
</feature>
<accession>A0AAJ1UAF5</accession>
<dbReference type="EMBL" id="JANFFA010000006">
    <property type="protein sequence ID" value="MDQ2095780.1"/>
    <property type="molecule type" value="Genomic_DNA"/>
</dbReference>
<evidence type="ECO:0000313" key="2">
    <source>
        <dbReference type="EMBL" id="MDQ2095780.1"/>
    </source>
</evidence>
<reference evidence="2" key="2">
    <citation type="submission" date="2023-04" db="EMBL/GenBank/DDBJ databases">
        <title>'Rhodoalgimonas zhirmunskyi' gen. nov., isolated from a red alga.</title>
        <authorList>
            <person name="Nedashkovskaya O.I."/>
            <person name="Otstavnykh N.Y."/>
            <person name="Bystritskaya E.P."/>
            <person name="Balabanova L.A."/>
            <person name="Isaeva M.P."/>
        </authorList>
    </citation>
    <scope>NUCLEOTIDE SEQUENCE</scope>
    <source>
        <strain evidence="2">10Alg 79</strain>
    </source>
</reference>
<evidence type="ECO:0000313" key="3">
    <source>
        <dbReference type="Proteomes" id="UP001227162"/>
    </source>
</evidence>
<dbReference type="InterPro" id="IPR008869">
    <property type="entry name" value="MlaC/ttg2D"/>
</dbReference>
<dbReference type="Proteomes" id="UP001227162">
    <property type="component" value="Unassembled WGS sequence"/>
</dbReference>
<gene>
    <name evidence="2" type="ORF">NOI20_16800</name>
</gene>
<dbReference type="AlphaFoldDB" id="A0AAJ1UAF5"/>
<dbReference type="Gene3D" id="3.10.450.710">
    <property type="entry name" value="Tgt2/MlaC"/>
    <property type="match status" value="1"/>
</dbReference>
<dbReference type="PANTHER" id="PTHR36573:SF1">
    <property type="entry name" value="INTERMEMBRANE PHOSPHOLIPID TRANSPORT SYSTEM BINDING PROTEIN MLAC"/>
    <property type="match status" value="1"/>
</dbReference>
<dbReference type="RefSeq" id="WP_317627529.1">
    <property type="nucleotide sequence ID" value="NZ_JANFFA010000006.1"/>
</dbReference>
<protein>
    <submittedName>
        <fullName evidence="2">ABC transporter substrate-binding protein</fullName>
    </submittedName>
</protein>
<dbReference type="InterPro" id="IPR042245">
    <property type="entry name" value="Tgt2/MlaC_sf"/>
</dbReference>
<dbReference type="Pfam" id="PF05494">
    <property type="entry name" value="MlaC"/>
    <property type="match status" value="1"/>
</dbReference>
<proteinExistence type="predicted"/>
<keyword evidence="3" id="KW-1185">Reference proteome</keyword>
<reference evidence="2" key="1">
    <citation type="submission" date="2022-07" db="EMBL/GenBank/DDBJ databases">
        <authorList>
            <person name="Otstavnykh N."/>
            <person name="Isaeva M."/>
            <person name="Bystritskaya E."/>
        </authorList>
    </citation>
    <scope>NUCLEOTIDE SEQUENCE</scope>
    <source>
        <strain evidence="2">10Alg 79</strain>
    </source>
</reference>
<sequence>MAPIMALVMGVMIATSPAQALTDEGAKRLVDGIVGDINKVIAAPTSEGQKINDFQRIFNRYADVPTIARYTLGVDARRATPAQMKAFTDAFQIYVSRKYGKRFREFIGGKIEVQAARKVKNFHEVKTIAHLRGESPFEVTFLVSDRSGQPKFFNMFIEGVNMLLTERTEIGAMLDKRRGNIDQMIDDLRRLK</sequence>
<keyword evidence="1" id="KW-0732">Signal</keyword>